<evidence type="ECO:0000313" key="2">
    <source>
        <dbReference type="EMBL" id="ABW27424.1"/>
    </source>
</evidence>
<dbReference type="PROSITE" id="PS50005">
    <property type="entry name" value="TPR"/>
    <property type="match status" value="1"/>
</dbReference>
<accession>B0C377</accession>
<dbReference type="Proteomes" id="UP000000268">
    <property type="component" value="Chromosome"/>
</dbReference>
<proteinExistence type="predicted"/>
<evidence type="ECO:0000313" key="3">
    <source>
        <dbReference type="Proteomes" id="UP000000268"/>
    </source>
</evidence>
<dbReference type="InterPro" id="IPR011990">
    <property type="entry name" value="TPR-like_helical_dom_sf"/>
</dbReference>
<sequence>MIELTTQMDQLVKQQHWMDAIQFAEQNSELLLTSFNTSWNTGWAYFKLNQHSDAIPHLQRACSIAPASYSHVAYWALGVVWMELEKYESAEKCFLKSVELKSGHLNRTMLAFIYLLTDRTDEAERIHLEGLEEKRTQERLESYADFLGATGRVEEEAIILLEAKEAPQEGKKYTPEGSRR</sequence>
<dbReference type="AlphaFoldDB" id="B0C377"/>
<dbReference type="HOGENOM" id="CLU_1493062_0_0_3"/>
<evidence type="ECO:0000256" key="1">
    <source>
        <dbReference type="PROSITE-ProRule" id="PRU00339"/>
    </source>
</evidence>
<protein>
    <submittedName>
        <fullName evidence="2">TPR domain protein, putative</fullName>
    </submittedName>
</protein>
<keyword evidence="1" id="KW-0802">TPR repeat</keyword>
<dbReference type="KEGG" id="amr:AM1_2416"/>
<dbReference type="OrthoDB" id="638548at2"/>
<dbReference type="SUPFAM" id="SSF48452">
    <property type="entry name" value="TPR-like"/>
    <property type="match status" value="1"/>
</dbReference>
<dbReference type="SMART" id="SM00028">
    <property type="entry name" value="TPR"/>
    <property type="match status" value="2"/>
</dbReference>
<dbReference type="InterPro" id="IPR019734">
    <property type="entry name" value="TPR_rpt"/>
</dbReference>
<dbReference type="Pfam" id="PF13181">
    <property type="entry name" value="TPR_8"/>
    <property type="match status" value="2"/>
</dbReference>
<dbReference type="eggNOG" id="COG0457">
    <property type="taxonomic scope" value="Bacteria"/>
</dbReference>
<name>B0C377_ACAM1</name>
<organism evidence="2 3">
    <name type="scientific">Acaryochloris marina (strain MBIC 11017)</name>
    <dbReference type="NCBI Taxonomy" id="329726"/>
    <lineage>
        <taxon>Bacteria</taxon>
        <taxon>Bacillati</taxon>
        <taxon>Cyanobacteriota</taxon>
        <taxon>Cyanophyceae</taxon>
        <taxon>Acaryochloridales</taxon>
        <taxon>Acaryochloridaceae</taxon>
        <taxon>Acaryochloris</taxon>
    </lineage>
</organism>
<dbReference type="Gene3D" id="1.25.40.10">
    <property type="entry name" value="Tetratricopeptide repeat domain"/>
    <property type="match status" value="1"/>
</dbReference>
<gene>
    <name evidence="2" type="ordered locus">AM1_2416</name>
</gene>
<keyword evidence="3" id="KW-1185">Reference proteome</keyword>
<reference evidence="2 3" key="1">
    <citation type="journal article" date="2008" name="Proc. Natl. Acad. Sci. U.S.A.">
        <title>Niche adaptation and genome expansion in the chlorophyll d-producing cyanobacterium Acaryochloris marina.</title>
        <authorList>
            <person name="Swingley W.D."/>
            <person name="Chen M."/>
            <person name="Cheung P.C."/>
            <person name="Conrad A.L."/>
            <person name="Dejesa L.C."/>
            <person name="Hao J."/>
            <person name="Honchak B.M."/>
            <person name="Karbach L.E."/>
            <person name="Kurdoglu A."/>
            <person name="Lahiri S."/>
            <person name="Mastrian S.D."/>
            <person name="Miyashita H."/>
            <person name="Page L."/>
            <person name="Ramakrishna P."/>
            <person name="Satoh S."/>
            <person name="Sattley W.M."/>
            <person name="Shimada Y."/>
            <person name="Taylor H.L."/>
            <person name="Tomo T."/>
            <person name="Tsuchiya T."/>
            <person name="Wang Z.T."/>
            <person name="Raymond J."/>
            <person name="Mimuro M."/>
            <person name="Blankenship R.E."/>
            <person name="Touchman J.W."/>
        </authorList>
    </citation>
    <scope>NUCLEOTIDE SEQUENCE [LARGE SCALE GENOMIC DNA]</scope>
    <source>
        <strain evidence="3">MBIC 11017</strain>
    </source>
</reference>
<dbReference type="EMBL" id="CP000828">
    <property type="protein sequence ID" value="ABW27424.1"/>
    <property type="molecule type" value="Genomic_DNA"/>
</dbReference>
<feature type="repeat" description="TPR" evidence="1">
    <location>
        <begin position="71"/>
        <end position="104"/>
    </location>
</feature>